<evidence type="ECO:0000259" key="7">
    <source>
        <dbReference type="PROSITE" id="PS50003"/>
    </source>
</evidence>
<dbReference type="InterPro" id="IPR038508">
    <property type="entry name" value="ArfGAP_dom_sf"/>
</dbReference>
<dbReference type="PANTHER" id="PTHR23180:SF399">
    <property type="entry name" value="BLOWN FUSE, ISOFORM A-RELATED"/>
    <property type="match status" value="1"/>
</dbReference>
<dbReference type="EMBL" id="JAKKPZ010000028">
    <property type="protein sequence ID" value="KAI1710014.1"/>
    <property type="molecule type" value="Genomic_DNA"/>
</dbReference>
<evidence type="ECO:0000313" key="9">
    <source>
        <dbReference type="EMBL" id="KAI1710014.1"/>
    </source>
</evidence>
<keyword evidence="4" id="KW-0862">Zinc</keyword>
<feature type="region of interest" description="Disordered" evidence="6">
    <location>
        <begin position="388"/>
        <end position="407"/>
    </location>
</feature>
<comment type="caution">
    <text evidence="9">The sequence shown here is derived from an EMBL/GenBank/DDBJ whole genome shotgun (WGS) entry which is preliminary data.</text>
</comment>
<organism evidence="9 10">
    <name type="scientific">Ditylenchus destructor</name>
    <dbReference type="NCBI Taxonomy" id="166010"/>
    <lineage>
        <taxon>Eukaryota</taxon>
        <taxon>Metazoa</taxon>
        <taxon>Ecdysozoa</taxon>
        <taxon>Nematoda</taxon>
        <taxon>Chromadorea</taxon>
        <taxon>Rhabditida</taxon>
        <taxon>Tylenchina</taxon>
        <taxon>Tylenchomorpha</taxon>
        <taxon>Sphaerularioidea</taxon>
        <taxon>Anguinidae</taxon>
        <taxon>Anguininae</taxon>
        <taxon>Ditylenchus</taxon>
    </lineage>
</organism>
<feature type="domain" description="Arf-GAP" evidence="8">
    <location>
        <begin position="460"/>
        <end position="586"/>
    </location>
</feature>
<dbReference type="InterPro" id="IPR027267">
    <property type="entry name" value="AH/BAR_dom_sf"/>
</dbReference>
<dbReference type="PROSITE" id="PS50115">
    <property type="entry name" value="ARFGAP"/>
    <property type="match status" value="1"/>
</dbReference>
<dbReference type="SUPFAM" id="SSF50729">
    <property type="entry name" value="PH domain-like"/>
    <property type="match status" value="1"/>
</dbReference>
<sequence>MGSLLDFTEAIKDSPSFRHEISLNERHFDKAHKRLDEALRLVELVVDHGQNYVASFYNLTASLNGLWTDMDVDEPTAQDTHKLMSDALAQLVHLNKSLVESAYPALRIGLEFLRNDLSKLNETRSQFDSLSSSLSDALAKKASINKNKTQELQDARNSLTAVGTCFAHNSLDYVALMNIAHARKSHVVLESLWAFVKESASYFHKGDTFFNEKPYCQTDDITDAIDLLKNRVKAVERKMQDRHSVVPREVFQHPAGLPTTDPHVVMEGYLFKRATNAFKTWNRRWFMIKEDKLLYSHKSSDGSSMPTIMEENLKLCLVRPAPTSVERACCFELVTPSKNHLLQADSESLCNAWIRALQRTIQHLHEDDQGYRNTSRMSFISNFEAASARSTNQSSPPNGISVTHRGLASASTMPANVRCQSSSSQAHPDAGSNSDVKSNGSVSSHTTTKSRASSNAAETMQFVRQLCSTPGNERCADCGHTDAKWASINLGVIICIECSGAHRSLGVHRSKVRSLTMDSLEPEQRNILLQLGNKKVNSIFLACVPTDSEVVSPEQLTPHSSREAREAWIIAKYVDKKFSRPDAQRHLNSSLKTHARSTSMNDMATYGITHYNAYFSPSPQTSIDKETPSSSKESKFGAANDPKIEITNAMEPGSLGI</sequence>
<keyword evidence="2" id="KW-0479">Metal-binding</keyword>
<dbReference type="InterPro" id="IPR004148">
    <property type="entry name" value="BAR_dom"/>
</dbReference>
<evidence type="ECO:0000256" key="3">
    <source>
        <dbReference type="ARBA" id="ARBA00022771"/>
    </source>
</evidence>
<dbReference type="CDD" id="cd13250">
    <property type="entry name" value="PH_ACAP"/>
    <property type="match status" value="1"/>
</dbReference>
<dbReference type="SMART" id="SM00105">
    <property type="entry name" value="ArfGap"/>
    <property type="match status" value="1"/>
</dbReference>
<dbReference type="InterPro" id="IPR001849">
    <property type="entry name" value="PH_domain"/>
</dbReference>
<keyword evidence="1" id="KW-0343">GTPase activation</keyword>
<reference evidence="9" key="1">
    <citation type="submission" date="2022-01" db="EMBL/GenBank/DDBJ databases">
        <title>Genome Sequence Resource for Two Populations of Ditylenchus destructor, the Migratory Endoparasitic Phytonematode.</title>
        <authorList>
            <person name="Zhang H."/>
            <person name="Lin R."/>
            <person name="Xie B."/>
        </authorList>
    </citation>
    <scope>NUCLEOTIDE SEQUENCE</scope>
    <source>
        <strain evidence="9">BazhouSP</strain>
    </source>
</reference>
<dbReference type="GO" id="GO:0008270">
    <property type="term" value="F:zinc ion binding"/>
    <property type="evidence" value="ECO:0007669"/>
    <property type="project" value="UniProtKB-KW"/>
</dbReference>
<dbReference type="PROSITE" id="PS50003">
    <property type="entry name" value="PH_DOMAIN"/>
    <property type="match status" value="1"/>
</dbReference>
<dbReference type="Gene3D" id="1.20.1270.60">
    <property type="entry name" value="Arfaptin homology (AH) domain/BAR domain"/>
    <property type="match status" value="1"/>
</dbReference>
<evidence type="ECO:0000313" key="10">
    <source>
        <dbReference type="Proteomes" id="UP001201812"/>
    </source>
</evidence>
<dbReference type="GO" id="GO:0005737">
    <property type="term" value="C:cytoplasm"/>
    <property type="evidence" value="ECO:0007669"/>
    <property type="project" value="InterPro"/>
</dbReference>
<dbReference type="Pfam" id="PF16746">
    <property type="entry name" value="BAR_3"/>
    <property type="match status" value="1"/>
</dbReference>
<dbReference type="SUPFAM" id="SSF103657">
    <property type="entry name" value="BAR/IMD domain-like"/>
    <property type="match status" value="1"/>
</dbReference>
<evidence type="ECO:0000256" key="2">
    <source>
        <dbReference type="ARBA" id="ARBA00022723"/>
    </source>
</evidence>
<keyword evidence="3 5" id="KW-0863">Zinc-finger</keyword>
<dbReference type="Gene3D" id="1.10.220.150">
    <property type="entry name" value="Arf GTPase activating protein"/>
    <property type="match status" value="1"/>
</dbReference>
<feature type="compositionally biased region" description="Polar residues" evidence="6">
    <location>
        <begin position="388"/>
        <end position="401"/>
    </location>
</feature>
<dbReference type="SMART" id="SM00233">
    <property type="entry name" value="PH"/>
    <property type="match status" value="1"/>
</dbReference>
<dbReference type="InterPro" id="IPR011993">
    <property type="entry name" value="PH-like_dom_sf"/>
</dbReference>
<name>A0AAD4N133_9BILA</name>
<dbReference type="InterPro" id="IPR037278">
    <property type="entry name" value="ARFGAP/RecO"/>
</dbReference>
<proteinExistence type="predicted"/>
<dbReference type="Pfam" id="PF01412">
    <property type="entry name" value="ArfGap"/>
    <property type="match status" value="1"/>
</dbReference>
<keyword evidence="10" id="KW-1185">Reference proteome</keyword>
<dbReference type="PRINTS" id="PR00405">
    <property type="entry name" value="REVINTRACTNG"/>
</dbReference>
<dbReference type="SUPFAM" id="SSF57863">
    <property type="entry name" value="ArfGap/RecO-like zinc finger"/>
    <property type="match status" value="1"/>
</dbReference>
<dbReference type="FunFam" id="2.30.29.30:FF:000384">
    <property type="entry name" value="Uncharacterized protein, isoform A"/>
    <property type="match status" value="1"/>
</dbReference>
<dbReference type="InterPro" id="IPR045258">
    <property type="entry name" value="ACAP1/2/3-like"/>
</dbReference>
<dbReference type="PANTHER" id="PTHR23180">
    <property type="entry name" value="CENTAURIN/ARF"/>
    <property type="match status" value="1"/>
</dbReference>
<evidence type="ECO:0000256" key="6">
    <source>
        <dbReference type="SAM" id="MobiDB-lite"/>
    </source>
</evidence>
<dbReference type="AlphaFoldDB" id="A0AAD4N133"/>
<dbReference type="InterPro" id="IPR001164">
    <property type="entry name" value="ArfGAP_dom"/>
</dbReference>
<evidence type="ECO:0000256" key="1">
    <source>
        <dbReference type="ARBA" id="ARBA00022468"/>
    </source>
</evidence>
<dbReference type="Pfam" id="PF00169">
    <property type="entry name" value="PH"/>
    <property type="match status" value="1"/>
</dbReference>
<protein>
    <submittedName>
        <fullName evidence="9">BAR domain of APPL family domain-containing protein</fullName>
    </submittedName>
</protein>
<evidence type="ECO:0000259" key="8">
    <source>
        <dbReference type="PROSITE" id="PS50115"/>
    </source>
</evidence>
<feature type="region of interest" description="Disordered" evidence="6">
    <location>
        <begin position="413"/>
        <end position="457"/>
    </location>
</feature>
<dbReference type="FunFam" id="1.10.220.150:FF:000009">
    <property type="entry name" value="stromal membrane-associated protein 1 isoform X1"/>
    <property type="match status" value="1"/>
</dbReference>
<gene>
    <name evidence="9" type="ORF">DdX_11026</name>
</gene>
<evidence type="ECO:0000256" key="5">
    <source>
        <dbReference type="PROSITE-ProRule" id="PRU00288"/>
    </source>
</evidence>
<feature type="compositionally biased region" description="Basic and acidic residues" evidence="6">
    <location>
        <begin position="623"/>
        <end position="635"/>
    </location>
</feature>
<evidence type="ECO:0000256" key="4">
    <source>
        <dbReference type="ARBA" id="ARBA00022833"/>
    </source>
</evidence>
<dbReference type="Gene3D" id="2.30.29.30">
    <property type="entry name" value="Pleckstrin-homology domain (PH domain)/Phosphotyrosine-binding domain (PTB)"/>
    <property type="match status" value="1"/>
</dbReference>
<feature type="region of interest" description="Disordered" evidence="6">
    <location>
        <begin position="619"/>
        <end position="657"/>
    </location>
</feature>
<feature type="domain" description="PH" evidence="7">
    <location>
        <begin position="263"/>
        <end position="362"/>
    </location>
</feature>
<accession>A0AAD4N133</accession>
<dbReference type="Proteomes" id="UP001201812">
    <property type="component" value="Unassembled WGS sequence"/>
</dbReference>
<dbReference type="GO" id="GO:0005096">
    <property type="term" value="F:GTPase activator activity"/>
    <property type="evidence" value="ECO:0007669"/>
    <property type="project" value="UniProtKB-KW"/>
</dbReference>